<reference evidence="2 3" key="1">
    <citation type="submission" date="2015-10" db="EMBL/GenBank/DDBJ databases">
        <title>Genome sequence of Chryseobacterium greenlandense.</title>
        <authorList>
            <person name="Newman J."/>
            <person name="Fischer K."/>
            <person name="Miller J."/>
        </authorList>
    </citation>
    <scope>NUCLEOTIDE SEQUENCE [LARGE SCALE GENOMIC DNA]</scope>
    <source>
        <strain evidence="2 3">UMB34</strain>
    </source>
</reference>
<dbReference type="AlphaFoldDB" id="A0A124F303"/>
<proteinExistence type="predicted"/>
<comment type="caution">
    <text evidence="2">The sequence shown here is derived from an EMBL/GenBank/DDBJ whole genome shotgun (WGS) entry which is preliminary data.</text>
</comment>
<evidence type="ECO:0000313" key="3">
    <source>
        <dbReference type="Proteomes" id="UP000054388"/>
    </source>
</evidence>
<dbReference type="RefSeq" id="WP_059136393.1">
    <property type="nucleotide sequence ID" value="NZ_LMAI01000004.1"/>
</dbReference>
<keyword evidence="1" id="KW-0175">Coiled coil</keyword>
<evidence type="ECO:0000313" key="2">
    <source>
        <dbReference type="EMBL" id="KUJ56429.1"/>
    </source>
</evidence>
<protein>
    <submittedName>
        <fullName evidence="2">Uncharacterized protein</fullName>
    </submittedName>
</protein>
<name>A0A124F303_9FLAO</name>
<sequence>MENPKSISELIAEPKEKLINQIKAISALNDRSEKEIELNEKLDLVISKINNAVNEANDLLREYLD</sequence>
<evidence type="ECO:0000256" key="1">
    <source>
        <dbReference type="SAM" id="Coils"/>
    </source>
</evidence>
<dbReference type="EMBL" id="LMAI01000004">
    <property type="protein sequence ID" value="KUJ56429.1"/>
    <property type="molecule type" value="Genomic_DNA"/>
</dbReference>
<organism evidence="2 3">
    <name type="scientific">Chryseobacterium aquaticum subsp. greenlandense</name>
    <dbReference type="NCBI Taxonomy" id="345663"/>
    <lineage>
        <taxon>Bacteria</taxon>
        <taxon>Pseudomonadati</taxon>
        <taxon>Bacteroidota</taxon>
        <taxon>Flavobacteriia</taxon>
        <taxon>Flavobacteriales</taxon>
        <taxon>Weeksellaceae</taxon>
        <taxon>Chryseobacterium group</taxon>
        <taxon>Chryseobacterium</taxon>
    </lineage>
</organism>
<accession>A0A124F303</accession>
<feature type="coiled-coil region" evidence="1">
    <location>
        <begin position="15"/>
        <end position="62"/>
    </location>
</feature>
<dbReference type="Proteomes" id="UP000054388">
    <property type="component" value="Unassembled WGS sequence"/>
</dbReference>
<gene>
    <name evidence="2" type="ORF">AR686_07660</name>
</gene>